<accession>A0A8S5N4U8</accession>
<feature type="region of interest" description="Disordered" evidence="1">
    <location>
        <begin position="49"/>
        <end position="69"/>
    </location>
</feature>
<name>A0A8S5N4U8_9CAUD</name>
<reference evidence="2" key="1">
    <citation type="journal article" date="2021" name="Proc. Natl. Acad. Sci. U.S.A.">
        <title>A Catalog of Tens of Thousands of Viruses from Human Metagenomes Reveals Hidden Associations with Chronic Diseases.</title>
        <authorList>
            <person name="Tisza M.J."/>
            <person name="Buck C.B."/>
        </authorList>
    </citation>
    <scope>NUCLEOTIDE SEQUENCE</scope>
    <source>
        <strain evidence="2">CtTOm1</strain>
    </source>
</reference>
<evidence type="ECO:0000256" key="1">
    <source>
        <dbReference type="SAM" id="MobiDB-lite"/>
    </source>
</evidence>
<evidence type="ECO:0000313" key="2">
    <source>
        <dbReference type="EMBL" id="DAD89282.1"/>
    </source>
</evidence>
<protein>
    <submittedName>
        <fullName evidence="2">Uncharacterized protein</fullName>
    </submittedName>
</protein>
<dbReference type="EMBL" id="BK015057">
    <property type="protein sequence ID" value="DAD89282.1"/>
    <property type="molecule type" value="Genomic_DNA"/>
</dbReference>
<sequence>MEMIVTLYVPRTAPLAAALEEKAARAVRGGLPGAPCAVCGEQSRGQKDVHVKAQTGRAGRPAGDESARGVWDCADEGADGMRNSVHTGARGEIRTQAACGEEALPGAGQAARRAAHGTCGMPLQEKLDAVDEYCTGDSLYTVAASHGIALAAAHRLTASRTLLQENERRRRLIELVCGARPPVRPVCRGCVWGCRATGLCTQPRCLKEEGPRG</sequence>
<proteinExistence type="predicted"/>
<organism evidence="2">
    <name type="scientific">Myoviridae sp. ctTOm1</name>
    <dbReference type="NCBI Taxonomy" id="2826657"/>
    <lineage>
        <taxon>Viruses</taxon>
        <taxon>Duplodnaviria</taxon>
        <taxon>Heunggongvirae</taxon>
        <taxon>Uroviricota</taxon>
        <taxon>Caudoviricetes</taxon>
    </lineage>
</organism>